<keyword evidence="3 6" id="KW-0378">Hydrolase</keyword>
<evidence type="ECO:0000256" key="2">
    <source>
        <dbReference type="ARBA" id="ARBA00022723"/>
    </source>
</evidence>
<dbReference type="GO" id="GO:0046872">
    <property type="term" value="F:metal ion binding"/>
    <property type="evidence" value="ECO:0007669"/>
    <property type="project" value="UniProtKB-KW"/>
</dbReference>
<name>A0A1B9F454_9BACT</name>
<dbReference type="Pfam" id="PF02633">
    <property type="entry name" value="Creatininase"/>
    <property type="match status" value="1"/>
</dbReference>
<evidence type="ECO:0000313" key="6">
    <source>
        <dbReference type="EMBL" id="OCC14604.1"/>
    </source>
</evidence>
<organism evidence="6 7">
    <name type="scientific">Dissulfuribacter thermophilus</name>
    <dbReference type="NCBI Taxonomy" id="1156395"/>
    <lineage>
        <taxon>Bacteria</taxon>
        <taxon>Pseudomonadati</taxon>
        <taxon>Thermodesulfobacteriota</taxon>
        <taxon>Dissulfuribacteria</taxon>
        <taxon>Dissulfuribacterales</taxon>
        <taxon>Dissulfuribacteraceae</taxon>
        <taxon>Dissulfuribacter</taxon>
    </lineage>
</organism>
<comment type="similarity">
    <text evidence="5">Belongs to the creatininase superfamily.</text>
</comment>
<evidence type="ECO:0000256" key="1">
    <source>
        <dbReference type="ARBA" id="ARBA00001947"/>
    </source>
</evidence>
<dbReference type="Proteomes" id="UP000093080">
    <property type="component" value="Unassembled WGS sequence"/>
</dbReference>
<comment type="caution">
    <text evidence="6">The sequence shown here is derived from an EMBL/GenBank/DDBJ whole genome shotgun (WGS) entry which is preliminary data.</text>
</comment>
<dbReference type="InterPro" id="IPR003785">
    <property type="entry name" value="Creatininase/forma_Hydrolase"/>
</dbReference>
<sequence>MDITRITMNEFEEGLEKTQTVIIPFGSVEEHGAHLPLGTDTMHAHEIALRTSQLRPVFVAPPIWYGLCRSTSEHPGTISIKGLTLRRLALDIIKAFYHKGLINQVLLSGHAGGTHMCYLVDAAEEAVNSLDGLKCMVLSIIDLVKDSCGDIVETPNDSHAGEVETSIIQAMSPELVRGTAPKEFPSFPKYLITREKRIYWQGGVWGDPSKATPEKGKNILDRESRHLSSLIDLLEGDP</sequence>
<dbReference type="STRING" id="1156395.DBT_1918"/>
<evidence type="ECO:0000256" key="3">
    <source>
        <dbReference type="ARBA" id="ARBA00022801"/>
    </source>
</evidence>
<comment type="cofactor">
    <cofactor evidence="1">
        <name>Zn(2+)</name>
        <dbReference type="ChEBI" id="CHEBI:29105"/>
    </cofactor>
</comment>
<evidence type="ECO:0000256" key="5">
    <source>
        <dbReference type="ARBA" id="ARBA00024029"/>
    </source>
</evidence>
<reference evidence="6 7" key="1">
    <citation type="submission" date="2016-06" db="EMBL/GenBank/DDBJ databases">
        <title>Respiratory ammonification of nitrate coupled to the oxidation of elemental sulfur in deep-sea autotrophic thermophilic bacteria.</title>
        <authorList>
            <person name="Slobodkina G.B."/>
            <person name="Mardanov A.V."/>
            <person name="Ravin N.V."/>
            <person name="Frolova A.A."/>
            <person name="Viryasiv M.B."/>
            <person name="Chernyh N.A."/>
            <person name="Bonch-Osmolovskaya E.A."/>
            <person name="Slobodkin A.I."/>
        </authorList>
    </citation>
    <scope>NUCLEOTIDE SEQUENCE [LARGE SCALE GENOMIC DNA]</scope>
    <source>
        <strain evidence="6 7">S69</strain>
    </source>
</reference>
<dbReference type="AlphaFoldDB" id="A0A1B9F454"/>
<dbReference type="PANTHER" id="PTHR35005:SF1">
    <property type="entry name" value="2-AMINO-5-FORMYLAMINO-6-RIBOSYLAMINOPYRIMIDIN-4(3H)-ONE 5'-MONOPHOSPHATE DEFORMYLASE"/>
    <property type="match status" value="1"/>
</dbReference>
<dbReference type="OrthoDB" id="9801445at2"/>
<keyword evidence="7" id="KW-1185">Reference proteome</keyword>
<dbReference type="InterPro" id="IPR024087">
    <property type="entry name" value="Creatininase-like_sf"/>
</dbReference>
<gene>
    <name evidence="6" type="ORF">DBT_1918</name>
</gene>
<keyword evidence="4" id="KW-0862">Zinc</keyword>
<evidence type="ECO:0000313" key="7">
    <source>
        <dbReference type="Proteomes" id="UP000093080"/>
    </source>
</evidence>
<protein>
    <submittedName>
        <fullName evidence="6">Creatinine amidohydrolase</fullName>
    </submittedName>
</protein>
<keyword evidence="2" id="KW-0479">Metal-binding</keyword>
<evidence type="ECO:0000256" key="4">
    <source>
        <dbReference type="ARBA" id="ARBA00022833"/>
    </source>
</evidence>
<dbReference type="RefSeq" id="WP_067619489.1">
    <property type="nucleotide sequence ID" value="NZ_MAGO01000010.1"/>
</dbReference>
<proteinExistence type="inferred from homology"/>
<dbReference type="GO" id="GO:0016811">
    <property type="term" value="F:hydrolase activity, acting on carbon-nitrogen (but not peptide) bonds, in linear amides"/>
    <property type="evidence" value="ECO:0007669"/>
    <property type="project" value="TreeGrafter"/>
</dbReference>
<dbReference type="Gene3D" id="3.40.50.10310">
    <property type="entry name" value="Creatininase"/>
    <property type="match status" value="1"/>
</dbReference>
<dbReference type="GO" id="GO:0009231">
    <property type="term" value="P:riboflavin biosynthetic process"/>
    <property type="evidence" value="ECO:0007669"/>
    <property type="project" value="TreeGrafter"/>
</dbReference>
<accession>A0A1B9F454</accession>
<dbReference type="EMBL" id="MAGO01000010">
    <property type="protein sequence ID" value="OCC14604.1"/>
    <property type="molecule type" value="Genomic_DNA"/>
</dbReference>
<dbReference type="PATRIC" id="fig|1156395.6.peg.1933"/>
<dbReference type="SUPFAM" id="SSF102215">
    <property type="entry name" value="Creatininase"/>
    <property type="match status" value="1"/>
</dbReference>
<dbReference type="PANTHER" id="PTHR35005">
    <property type="entry name" value="3-DEHYDRO-SCYLLO-INOSOSE HYDROLASE"/>
    <property type="match status" value="1"/>
</dbReference>